<dbReference type="InterPro" id="IPR018359">
    <property type="entry name" value="Bromodomain_CS"/>
</dbReference>
<dbReference type="PROSITE" id="PS00633">
    <property type="entry name" value="BROMODOMAIN_1"/>
    <property type="match status" value="2"/>
</dbReference>
<evidence type="ECO:0000256" key="8">
    <source>
        <dbReference type="ARBA" id="ARBA00025346"/>
    </source>
</evidence>
<feature type="domain" description="Bromo" evidence="12">
    <location>
        <begin position="1233"/>
        <end position="1305"/>
    </location>
</feature>
<evidence type="ECO:0000256" key="11">
    <source>
        <dbReference type="SAM" id="MobiDB-lite"/>
    </source>
</evidence>
<dbReference type="Gene3D" id="1.20.920.10">
    <property type="entry name" value="Bromodomain-like"/>
    <property type="match status" value="3"/>
</dbReference>
<evidence type="ECO:0000256" key="4">
    <source>
        <dbReference type="ARBA" id="ARBA00023015"/>
    </source>
</evidence>
<feature type="compositionally biased region" description="Pro residues" evidence="11">
    <location>
        <begin position="1330"/>
        <end position="1339"/>
    </location>
</feature>
<feature type="compositionally biased region" description="Basic and acidic residues" evidence="11">
    <location>
        <begin position="1560"/>
        <end position="1577"/>
    </location>
</feature>
<evidence type="ECO:0000313" key="13">
    <source>
        <dbReference type="EMBL" id="KZV94257.1"/>
    </source>
</evidence>
<evidence type="ECO:0000313" key="14">
    <source>
        <dbReference type="Proteomes" id="UP000077266"/>
    </source>
</evidence>
<feature type="domain" description="Bromo" evidence="12">
    <location>
        <begin position="1717"/>
        <end position="1791"/>
    </location>
</feature>
<dbReference type="GO" id="GO:0006325">
    <property type="term" value="P:chromatin organization"/>
    <property type="evidence" value="ECO:0007669"/>
    <property type="project" value="UniProtKB-ARBA"/>
</dbReference>
<keyword evidence="6" id="KW-0804">Transcription</keyword>
<dbReference type="OrthoDB" id="308861at2759"/>
<keyword evidence="7" id="KW-0539">Nucleus</keyword>
<feature type="domain" description="Bromo" evidence="12">
    <location>
        <begin position="1608"/>
        <end position="1680"/>
    </location>
</feature>
<keyword evidence="4" id="KW-0805">Transcription regulation</keyword>
<gene>
    <name evidence="13" type="ORF">EXIGLDRAFT_835128</name>
</gene>
<dbReference type="PROSITE" id="PS50014">
    <property type="entry name" value="BROMODOMAIN_2"/>
    <property type="match status" value="3"/>
</dbReference>
<feature type="region of interest" description="Disordered" evidence="11">
    <location>
        <begin position="1327"/>
        <end position="1593"/>
    </location>
</feature>
<feature type="compositionally biased region" description="Basic and acidic residues" evidence="11">
    <location>
        <begin position="1428"/>
        <end position="1444"/>
    </location>
</feature>
<dbReference type="Pfam" id="PF00439">
    <property type="entry name" value="Bromodomain"/>
    <property type="match status" value="3"/>
</dbReference>
<feature type="region of interest" description="Disordered" evidence="11">
    <location>
        <begin position="1815"/>
        <end position="1835"/>
    </location>
</feature>
<dbReference type="GO" id="GO:0003682">
    <property type="term" value="F:chromatin binding"/>
    <property type="evidence" value="ECO:0007669"/>
    <property type="project" value="TreeGrafter"/>
</dbReference>
<organism evidence="13 14">
    <name type="scientific">Exidia glandulosa HHB12029</name>
    <dbReference type="NCBI Taxonomy" id="1314781"/>
    <lineage>
        <taxon>Eukaryota</taxon>
        <taxon>Fungi</taxon>
        <taxon>Dikarya</taxon>
        <taxon>Basidiomycota</taxon>
        <taxon>Agaricomycotina</taxon>
        <taxon>Agaricomycetes</taxon>
        <taxon>Auriculariales</taxon>
        <taxon>Exidiaceae</taxon>
        <taxon>Exidia</taxon>
    </lineage>
</organism>
<dbReference type="InterPro" id="IPR036427">
    <property type="entry name" value="Bromodomain-like_sf"/>
</dbReference>
<dbReference type="Pfam" id="PF25577">
    <property type="entry name" value="TPR_TAF2_C"/>
    <property type="match status" value="1"/>
</dbReference>
<evidence type="ECO:0000256" key="6">
    <source>
        <dbReference type="ARBA" id="ARBA00023163"/>
    </source>
</evidence>
<evidence type="ECO:0000256" key="10">
    <source>
        <dbReference type="PROSITE-ProRule" id="PRU00035"/>
    </source>
</evidence>
<protein>
    <recommendedName>
        <fullName evidence="3">Transcription initiation factor TFIID subunit 2</fullName>
    </recommendedName>
    <alternativeName>
        <fullName evidence="9">TBP-associated factor 2</fullName>
    </alternativeName>
</protein>
<evidence type="ECO:0000256" key="2">
    <source>
        <dbReference type="ARBA" id="ARBA00010937"/>
    </source>
</evidence>
<dbReference type="GO" id="GO:0000976">
    <property type="term" value="F:transcription cis-regulatory region binding"/>
    <property type="evidence" value="ECO:0007669"/>
    <property type="project" value="TreeGrafter"/>
</dbReference>
<dbReference type="Pfam" id="PF25316">
    <property type="entry name" value="TAF2_3rd"/>
    <property type="match status" value="1"/>
</dbReference>
<evidence type="ECO:0000259" key="12">
    <source>
        <dbReference type="PROSITE" id="PS50014"/>
    </source>
</evidence>
<dbReference type="PANTHER" id="PTHR15137">
    <property type="entry name" value="TRANSCRIPTION INITIATION FACTOR TFIID"/>
    <property type="match status" value="1"/>
</dbReference>
<feature type="compositionally biased region" description="Acidic residues" evidence="11">
    <location>
        <begin position="1445"/>
        <end position="1461"/>
    </location>
</feature>
<feature type="region of interest" description="Disordered" evidence="11">
    <location>
        <begin position="1184"/>
        <end position="1221"/>
    </location>
</feature>
<dbReference type="EMBL" id="KV425976">
    <property type="protein sequence ID" value="KZV94257.1"/>
    <property type="molecule type" value="Genomic_DNA"/>
</dbReference>
<dbReference type="SUPFAM" id="SSF55486">
    <property type="entry name" value="Metalloproteases ('zincins'), catalytic domain"/>
    <property type="match status" value="1"/>
</dbReference>
<name>A0A165J2Z4_EXIGL</name>
<dbReference type="GO" id="GO:0006367">
    <property type="term" value="P:transcription initiation at RNA polymerase II promoter"/>
    <property type="evidence" value="ECO:0007669"/>
    <property type="project" value="TreeGrafter"/>
</dbReference>
<dbReference type="GO" id="GO:0005669">
    <property type="term" value="C:transcription factor TFIID complex"/>
    <property type="evidence" value="ECO:0007669"/>
    <property type="project" value="InterPro"/>
</dbReference>
<dbReference type="FunCoup" id="A0A165J2Z4">
    <property type="interactions" value="627"/>
</dbReference>
<keyword evidence="5 10" id="KW-0103">Bromodomain</keyword>
<dbReference type="InParanoid" id="A0A165J2Z4"/>
<feature type="compositionally biased region" description="Pro residues" evidence="11">
    <location>
        <begin position="1523"/>
        <end position="1534"/>
    </location>
</feature>
<dbReference type="SUPFAM" id="SSF63737">
    <property type="entry name" value="Leukotriene A4 hydrolase N-terminal domain"/>
    <property type="match status" value="1"/>
</dbReference>
<dbReference type="CDD" id="cd04369">
    <property type="entry name" value="Bromodomain"/>
    <property type="match status" value="1"/>
</dbReference>
<evidence type="ECO:0000256" key="9">
    <source>
        <dbReference type="ARBA" id="ARBA00076306"/>
    </source>
</evidence>
<feature type="compositionally biased region" description="Basic and acidic residues" evidence="11">
    <location>
        <begin position="1467"/>
        <end position="1484"/>
    </location>
</feature>
<sequence>MQKEHQRRGFSISHQRVVLELNFAGTLRGSTELTIIPTSRELRSIHLHCRHAEIHRVTVASYPAEFVLYDPLDNIIPSDPKDFHLHPELKRKVYSALTDGDEGELSIALPPQAQIEPSVEPSSEFAPMKVLIEYSIVHPDEGIQFVLPSEAYPYRVPHAFTSPSSPDAARCWVPCVDSLWEQCTWEFEIIVPRFLDRVDDDVEADERNDADADRVPVIVVCSGELVEQVDHPTHSRKTIFLYSQPVPTSVQHIAFAAGPFQLLQIPADQSDEASSQAVMHAFCLPGMERMLPPSVSFLRGAMNFYTSEFGSYPYTSHKLVFVNELPKQRFDAATLSLVSSDVLHGEDAIDIVFETRQLLSHALACQWMGINIVQKTWADTWLINGLGLYMAGLFIRKHLGVNEYRFRLRRDMDRVIELDVGEMPPICQPAVPHPPDPSVLPFINMKSALVLHILDRRLGKSGTSVGLSRVMPKLFLQAISGEMGGNALSTNNFFKLCRKVCGFEARLFAEQWIYGSGCPRLRFKANFNRKRMAVEITMQQDSPAYENNKDDPVRLALLKPVQVFVGHMTVRIHEADGTPYEHVLDIQSQYKKYDVPFNTKYKRVRRNTKRFIARQQAAALAAQGDTEAAEAIGMIDVGFGLDVWEDAKERENWKVADWTEEEEQHMASATYEWIRLDADFEWIAVMEFHQPDFMWVSQLQRDRDVVAQLEAIRALAKDPTAIVSGTFTKTVLVTNYFHRIRVEAALKLVTCATNKLGFIGLFHLFKIFLRYCHAPQAKDQDLFSHKYVPLQNDFSDFSEYFVRKAVLTAISQVRFENGKTPPIVRKFLIDQLRFNDNTNNAYSDARYIGCIISALGGACVSTAPPEHGELSQMQGRTDISPDDADLLQQATTEIERYRTMDRLVPSPYNVVTVATLEWYTLMNLANLIPSDPTLYIMYTREGNYTSVRIAAFNGLFLTRWYTPKLMRYILSVVQHDPSRIIRRHVAHSMLESLALLYTIGEIKSGKEDNLIIEEDGATQDKSKDIAAKKSEVNGFMKTLRRDKELGRNETFREMIMPMLLAPNVDYDVRWSLLQLNELFIKGAEESIPKVTIHIPIPITPVVETPPALSPQTSSIPLTIRAGRRASTVTAPLPIHLKKPPAPKVKQEPLTISTSGLSNAPAPPSGIRKIRLTPRTPVVDPVAAAAMPPPRVPPLPKAPKPLPGSKRDKVPKAQAAGMPSSDVKACRNALHRLNQNKHAIIFRQPVDPVRDQAPNYYDVIHRPMDLSTMKSKLDAGMYHDRFEFEADFKLMIENAKTYNQAGQFAYNEALALQAFFDQAWKRIDATLAQHQPPPPPPIVPQAPRARPGPSRPKAAPIASTSAAVMPPPPPPAVPVQPRITLKIGGQSSSSKPSPAPATPSIKIKPKFKAPSPAPAPLPAPPPAKARSKSKADTGDEFDDIMRDLLGENEEESEDDVEADLLDEIMMIEQERGSKPEKTKKPKAVEHAPVAHPPPPPAHPRSTTPLHDEDADGDFDADLEDAITAPPPPPPPPPAPLKIAIGGPSKPAASKPLTLTVKPMKPPKETPKPPKEKEKERVKIALPPPPATASSSSRTPLQKKKCLDVIRFLRKCDQSFFFRIPVDPVLAGCPTYYDEIKHPMDLKTMEEKLNRGEYETMEDFYSDVILIFDNCRQFNPPTTLPYVHADELEAIFKKEWSRVSAKLGHEEKRAMAAALNKLKYEDVSFFFREPVDPIRLGIPTYFQVIDPKKARDLSLIKTKLDKGEYDTSNAVFADLQLMVDNAIKFNGEVSEVAAAARACMARFRELVTDSLSKKRKPDIAEMGRASGTPPVKRAKLG</sequence>
<dbReference type="InterPro" id="IPR037813">
    <property type="entry name" value="TAF2"/>
</dbReference>
<dbReference type="InterPro" id="IPR057991">
    <property type="entry name" value="TPR_TAF2_C"/>
</dbReference>
<accession>A0A165J2Z4</accession>
<feature type="compositionally biased region" description="Pro residues" evidence="11">
    <location>
        <begin position="1364"/>
        <end position="1373"/>
    </location>
</feature>
<dbReference type="FunFam" id="1.10.390.10:FF:000011">
    <property type="entry name" value="Transcription initiation factor TFIID subunit"/>
    <property type="match status" value="1"/>
</dbReference>
<dbReference type="InterPro" id="IPR057345">
    <property type="entry name" value="Ig-like_TAF2"/>
</dbReference>
<comment type="subcellular location">
    <subcellularLocation>
        <location evidence="1">Nucleus</location>
    </subcellularLocation>
</comment>
<evidence type="ECO:0000256" key="3">
    <source>
        <dbReference type="ARBA" id="ARBA00017363"/>
    </source>
</evidence>
<comment type="similarity">
    <text evidence="2">Belongs to the TAF2 family.</text>
</comment>
<dbReference type="InterPro" id="IPR001487">
    <property type="entry name" value="Bromodomain"/>
</dbReference>
<dbReference type="InterPro" id="IPR027268">
    <property type="entry name" value="Peptidase_M4/M1_CTD_sf"/>
</dbReference>
<dbReference type="CDD" id="cd09839">
    <property type="entry name" value="M1_like_TAF2"/>
    <property type="match status" value="1"/>
</dbReference>
<dbReference type="Gene3D" id="1.10.390.10">
    <property type="entry name" value="Neutral Protease Domain 2"/>
    <property type="match status" value="1"/>
</dbReference>
<feature type="compositionally biased region" description="Pro residues" evidence="11">
    <location>
        <begin position="1186"/>
        <end position="1201"/>
    </location>
</feature>
<feature type="compositionally biased region" description="Pro residues" evidence="11">
    <location>
        <begin position="1410"/>
        <end position="1422"/>
    </location>
</feature>
<dbReference type="Gene3D" id="2.60.40.1730">
    <property type="entry name" value="tricorn interacting facor f3 domain"/>
    <property type="match status" value="1"/>
</dbReference>
<feature type="compositionally biased region" description="Acidic residues" evidence="11">
    <location>
        <begin position="1507"/>
        <end position="1519"/>
    </location>
</feature>
<dbReference type="PANTHER" id="PTHR15137:SF9">
    <property type="entry name" value="TRANSCRIPTION INITIATION FACTOR TFIID SUBUNIT 2"/>
    <property type="match status" value="1"/>
</dbReference>
<proteinExistence type="inferred from homology"/>
<dbReference type="GO" id="GO:0016251">
    <property type="term" value="F:RNA polymerase II general transcription initiation factor activity"/>
    <property type="evidence" value="ECO:0007669"/>
    <property type="project" value="TreeGrafter"/>
</dbReference>
<dbReference type="InterPro" id="IPR042097">
    <property type="entry name" value="Aminopeptidase_N-like_N_sf"/>
</dbReference>
<feature type="compositionally biased region" description="Low complexity" evidence="11">
    <location>
        <begin position="1386"/>
        <end position="1401"/>
    </location>
</feature>
<evidence type="ECO:0000256" key="5">
    <source>
        <dbReference type="ARBA" id="ARBA00023117"/>
    </source>
</evidence>
<reference evidence="13 14" key="1">
    <citation type="journal article" date="2016" name="Mol. Biol. Evol.">
        <title>Comparative Genomics of Early-Diverging Mushroom-Forming Fungi Provides Insights into the Origins of Lignocellulose Decay Capabilities.</title>
        <authorList>
            <person name="Nagy L.G."/>
            <person name="Riley R."/>
            <person name="Tritt A."/>
            <person name="Adam C."/>
            <person name="Daum C."/>
            <person name="Floudas D."/>
            <person name="Sun H."/>
            <person name="Yadav J.S."/>
            <person name="Pangilinan J."/>
            <person name="Larsson K.H."/>
            <person name="Matsuura K."/>
            <person name="Barry K."/>
            <person name="Labutti K."/>
            <person name="Kuo R."/>
            <person name="Ohm R.A."/>
            <person name="Bhattacharya S.S."/>
            <person name="Shirouzu T."/>
            <person name="Yoshinaga Y."/>
            <person name="Martin F.M."/>
            <person name="Grigoriev I.V."/>
            <person name="Hibbett D.S."/>
        </authorList>
    </citation>
    <scope>NUCLEOTIDE SEQUENCE [LARGE SCALE GENOMIC DNA]</scope>
    <source>
        <strain evidence="13 14">HHB12029</strain>
    </source>
</reference>
<dbReference type="Proteomes" id="UP000077266">
    <property type="component" value="Unassembled WGS sequence"/>
</dbReference>
<dbReference type="STRING" id="1314781.A0A165J2Z4"/>
<dbReference type="SUPFAM" id="SSF47370">
    <property type="entry name" value="Bromodomain"/>
    <property type="match status" value="3"/>
</dbReference>
<dbReference type="PRINTS" id="PR00503">
    <property type="entry name" value="BROMODOMAIN"/>
</dbReference>
<comment type="function">
    <text evidence="8">Functions as a component of the DNA-binding general transcription factor complex TFIID. Binding of TFIID to a promoter (with or without TATA element) is the initial step in pre-initiation complex (PIC) formation. TFIID plays a key role in the regulation of gene expression by RNA polymerase II through different activities such as transcription activator interaction, core promoter recognition and selectivity, TFIIA and TFIIB interaction, chromatin modification (histone acetylation by TAF1), facilitation of DNA opening and initiation of transcription.</text>
</comment>
<dbReference type="SMART" id="SM00297">
    <property type="entry name" value="BROMO"/>
    <property type="match status" value="3"/>
</dbReference>
<evidence type="ECO:0000256" key="7">
    <source>
        <dbReference type="ARBA" id="ARBA00023242"/>
    </source>
</evidence>
<evidence type="ECO:0000256" key="1">
    <source>
        <dbReference type="ARBA" id="ARBA00004123"/>
    </source>
</evidence>
<keyword evidence="14" id="KW-1185">Reference proteome</keyword>